<organism evidence="12 13">
    <name type="scientific">Acacia crassicarpa</name>
    <name type="common">northern wattle</name>
    <dbReference type="NCBI Taxonomy" id="499986"/>
    <lineage>
        <taxon>Eukaryota</taxon>
        <taxon>Viridiplantae</taxon>
        <taxon>Streptophyta</taxon>
        <taxon>Embryophyta</taxon>
        <taxon>Tracheophyta</taxon>
        <taxon>Spermatophyta</taxon>
        <taxon>Magnoliopsida</taxon>
        <taxon>eudicotyledons</taxon>
        <taxon>Gunneridae</taxon>
        <taxon>Pentapetalae</taxon>
        <taxon>rosids</taxon>
        <taxon>fabids</taxon>
        <taxon>Fabales</taxon>
        <taxon>Fabaceae</taxon>
        <taxon>Caesalpinioideae</taxon>
        <taxon>mimosoid clade</taxon>
        <taxon>Acacieae</taxon>
        <taxon>Acacia</taxon>
    </lineage>
</organism>
<evidence type="ECO:0000313" key="12">
    <source>
        <dbReference type="EMBL" id="KAK4268970.1"/>
    </source>
</evidence>
<dbReference type="GO" id="GO:0016020">
    <property type="term" value="C:membrane"/>
    <property type="evidence" value="ECO:0007669"/>
    <property type="project" value="UniProtKB-SubCell"/>
</dbReference>
<comment type="subcellular location">
    <subcellularLocation>
        <location evidence="2">Membrane</location>
        <topology evidence="2">Single-pass membrane protein</topology>
    </subcellularLocation>
    <subcellularLocation>
        <location evidence="1">Nucleus</location>
    </subcellularLocation>
</comment>
<feature type="domain" description="NAC" evidence="11">
    <location>
        <begin position="11"/>
        <end position="164"/>
    </location>
</feature>
<dbReference type="PANTHER" id="PTHR31744">
    <property type="entry name" value="PROTEIN CUP-SHAPED COTYLEDON 2-RELATED"/>
    <property type="match status" value="1"/>
</dbReference>
<evidence type="ECO:0000256" key="1">
    <source>
        <dbReference type="ARBA" id="ARBA00004123"/>
    </source>
</evidence>
<keyword evidence="4" id="KW-1133">Transmembrane helix</keyword>
<name>A0AAE1KB80_9FABA</name>
<evidence type="ECO:0000256" key="4">
    <source>
        <dbReference type="ARBA" id="ARBA00022989"/>
    </source>
</evidence>
<dbReference type="EMBL" id="JAWXYG010000006">
    <property type="protein sequence ID" value="KAK4268970.1"/>
    <property type="molecule type" value="Genomic_DNA"/>
</dbReference>
<dbReference type="Pfam" id="PF02365">
    <property type="entry name" value="NAM"/>
    <property type="match status" value="1"/>
</dbReference>
<keyword evidence="13" id="KW-1185">Reference proteome</keyword>
<dbReference type="PANTHER" id="PTHR31744:SF216">
    <property type="entry name" value="NAC TRANSCRIPTION FACTOR"/>
    <property type="match status" value="1"/>
</dbReference>
<dbReference type="Proteomes" id="UP001293593">
    <property type="component" value="Unassembled WGS sequence"/>
</dbReference>
<reference evidence="12" key="1">
    <citation type="submission" date="2023-10" db="EMBL/GenBank/DDBJ databases">
        <title>Chromosome-level genome of the transformable northern wattle, Acacia crassicarpa.</title>
        <authorList>
            <person name="Massaro I."/>
            <person name="Sinha N.R."/>
            <person name="Poethig S."/>
            <person name="Leichty A.R."/>
        </authorList>
    </citation>
    <scope>NUCLEOTIDE SEQUENCE</scope>
    <source>
        <strain evidence="12">Acra3RX</strain>
        <tissue evidence="12">Leaf</tissue>
    </source>
</reference>
<dbReference type="SUPFAM" id="SSF101941">
    <property type="entry name" value="NAC domain"/>
    <property type="match status" value="1"/>
</dbReference>
<accession>A0AAE1KB80</accession>
<protein>
    <recommendedName>
        <fullName evidence="11">NAC domain-containing protein</fullName>
    </recommendedName>
</protein>
<dbReference type="PROSITE" id="PS51005">
    <property type="entry name" value="NAC"/>
    <property type="match status" value="1"/>
</dbReference>
<evidence type="ECO:0000259" key="11">
    <source>
        <dbReference type="PROSITE" id="PS51005"/>
    </source>
</evidence>
<evidence type="ECO:0000256" key="5">
    <source>
        <dbReference type="ARBA" id="ARBA00023015"/>
    </source>
</evidence>
<evidence type="ECO:0000256" key="2">
    <source>
        <dbReference type="ARBA" id="ARBA00004167"/>
    </source>
</evidence>
<dbReference type="Gene3D" id="2.170.150.80">
    <property type="entry name" value="NAC domain"/>
    <property type="match status" value="1"/>
</dbReference>
<keyword evidence="5" id="KW-0805">Transcription regulation</keyword>
<gene>
    <name evidence="12" type="ORF">QN277_022187</name>
</gene>
<dbReference type="GO" id="GO:0000976">
    <property type="term" value="F:transcription cis-regulatory region binding"/>
    <property type="evidence" value="ECO:0007669"/>
    <property type="project" value="UniProtKB-ARBA"/>
</dbReference>
<dbReference type="InterPro" id="IPR003441">
    <property type="entry name" value="NAC-dom"/>
</dbReference>
<evidence type="ECO:0000256" key="9">
    <source>
        <dbReference type="ARBA" id="ARBA00023163"/>
    </source>
</evidence>
<evidence type="ECO:0000256" key="10">
    <source>
        <dbReference type="ARBA" id="ARBA00023242"/>
    </source>
</evidence>
<keyword evidence="3" id="KW-0812">Transmembrane</keyword>
<keyword evidence="7" id="KW-0472">Membrane</keyword>
<evidence type="ECO:0000256" key="7">
    <source>
        <dbReference type="ARBA" id="ARBA00023136"/>
    </source>
</evidence>
<sequence length="275" mass="32194">MADPTMMQRRVPPGHRFCPTDEELVAYYLHPKLMAHDPSIYNTIPEIDVCKYEPWELPALAASASPETEQTDSACYFFSRCDYKYSNSTRFKRTTSHGFWKVTGKDRLIKDRETNNVIGIKKILVYYQGRFPHGNRCNWVIHEYHDVMFSSEQRTYVVCKLKKKHEKKMKEKINDFEHGSICQERESNNHTKFEYENSTNFSILSKEHYLSNMNTSVQTSSHPEVMDSPIHTSFQQDEVINAPTQTYFQPNDDIDSMIQDLSNEAIDSMIQALYQ</sequence>
<dbReference type="AlphaFoldDB" id="A0AAE1KB80"/>
<evidence type="ECO:0000256" key="6">
    <source>
        <dbReference type="ARBA" id="ARBA00023125"/>
    </source>
</evidence>
<proteinExistence type="predicted"/>
<comment type="caution">
    <text evidence="12">The sequence shown here is derived from an EMBL/GenBank/DDBJ whole genome shotgun (WGS) entry which is preliminary data.</text>
</comment>
<dbReference type="GO" id="GO:0006355">
    <property type="term" value="P:regulation of DNA-templated transcription"/>
    <property type="evidence" value="ECO:0007669"/>
    <property type="project" value="InterPro"/>
</dbReference>
<evidence type="ECO:0000313" key="13">
    <source>
        <dbReference type="Proteomes" id="UP001293593"/>
    </source>
</evidence>
<keyword evidence="6" id="KW-0238">DNA-binding</keyword>
<evidence type="ECO:0000256" key="3">
    <source>
        <dbReference type="ARBA" id="ARBA00022692"/>
    </source>
</evidence>
<evidence type="ECO:0000256" key="8">
    <source>
        <dbReference type="ARBA" id="ARBA00023159"/>
    </source>
</evidence>
<keyword evidence="9" id="KW-0804">Transcription</keyword>
<keyword evidence="10" id="KW-0539">Nucleus</keyword>
<dbReference type="InterPro" id="IPR036093">
    <property type="entry name" value="NAC_dom_sf"/>
</dbReference>
<keyword evidence="8" id="KW-0010">Activator</keyword>
<dbReference type="GO" id="GO:0005634">
    <property type="term" value="C:nucleus"/>
    <property type="evidence" value="ECO:0007669"/>
    <property type="project" value="UniProtKB-SubCell"/>
</dbReference>